<dbReference type="InterPro" id="IPR023606">
    <property type="entry name" value="CoA-Trfase_III_dom_1_sf"/>
</dbReference>
<dbReference type="RefSeq" id="WP_166987138.1">
    <property type="nucleotide sequence ID" value="NZ_CP061169.1"/>
</dbReference>
<dbReference type="PANTHER" id="PTHR48207:SF3">
    <property type="entry name" value="SUCCINATE--HYDROXYMETHYLGLUTARATE COA-TRANSFERASE"/>
    <property type="match status" value="1"/>
</dbReference>
<dbReference type="GO" id="GO:0016740">
    <property type="term" value="F:transferase activity"/>
    <property type="evidence" value="ECO:0007669"/>
    <property type="project" value="UniProtKB-KW"/>
</dbReference>
<dbReference type="PANTHER" id="PTHR48207">
    <property type="entry name" value="SUCCINATE--HYDROXYMETHYLGLUTARATE COA-TRANSFERASE"/>
    <property type="match status" value="1"/>
</dbReference>
<evidence type="ECO:0000256" key="1">
    <source>
        <dbReference type="ARBA" id="ARBA00022679"/>
    </source>
</evidence>
<dbReference type="EMBL" id="CP061169">
    <property type="protein sequence ID" value="QPZ38210.1"/>
    <property type="molecule type" value="Genomic_DNA"/>
</dbReference>
<evidence type="ECO:0000313" key="2">
    <source>
        <dbReference type="EMBL" id="QPZ38210.1"/>
    </source>
</evidence>
<dbReference type="InterPro" id="IPR044855">
    <property type="entry name" value="CoA-Trfase_III_dom3_sf"/>
</dbReference>
<dbReference type="InterPro" id="IPR050483">
    <property type="entry name" value="CoA-transferase_III_domain"/>
</dbReference>
<evidence type="ECO:0000313" key="3">
    <source>
        <dbReference type="Proteomes" id="UP000662814"/>
    </source>
</evidence>
<accession>A0ABX6YHM7</accession>
<dbReference type="SUPFAM" id="SSF89796">
    <property type="entry name" value="CoA-transferase family III (CaiB/BaiF)"/>
    <property type="match status" value="1"/>
</dbReference>
<dbReference type="InterPro" id="IPR003673">
    <property type="entry name" value="CoA-Trfase_fam_III"/>
</dbReference>
<dbReference type="Gene3D" id="3.30.1540.10">
    <property type="entry name" value="formyl-coa transferase, domain 3"/>
    <property type="match status" value="1"/>
</dbReference>
<dbReference type="Proteomes" id="UP000662814">
    <property type="component" value="Chromosome"/>
</dbReference>
<keyword evidence="1 2" id="KW-0808">Transferase</keyword>
<protein>
    <submittedName>
        <fullName evidence="2">CoA transferase</fullName>
    </submittedName>
</protein>
<organism evidence="2 3">
    <name type="scientific">Paramicrobacterium chengjingii</name>
    <dbReference type="NCBI Taxonomy" id="2769067"/>
    <lineage>
        <taxon>Bacteria</taxon>
        <taxon>Bacillati</taxon>
        <taxon>Actinomycetota</taxon>
        <taxon>Actinomycetes</taxon>
        <taxon>Micrococcales</taxon>
        <taxon>Microbacteriaceae</taxon>
        <taxon>Paramicrobacterium</taxon>
    </lineage>
</organism>
<dbReference type="Gene3D" id="3.40.50.10540">
    <property type="entry name" value="Crotonobetainyl-coa:carnitine coa-transferase, domain 1"/>
    <property type="match status" value="1"/>
</dbReference>
<reference evidence="2 3" key="1">
    <citation type="submission" date="2020-12" db="EMBL/GenBank/DDBJ databases">
        <title>Microbacterium sp. HY060.</title>
        <authorList>
            <person name="Zhou J."/>
        </authorList>
    </citation>
    <scope>NUCLEOTIDE SEQUENCE [LARGE SCALE GENOMIC DNA]</scope>
    <source>
        <strain evidence="2 3">HY60</strain>
    </source>
</reference>
<sequence length="409" mass="43045">MSDDGGTPLPLAGVRILDMTNVLAGPFASYQLGLLGAEIIKIEAPGTGDLARQLGADADRNARQMGASFVAQNAGKRSITLNLKSDAGRDVFTKLVRGADALIENFRPGVLARLGFSDSVLHSIHPALIYCAVSGFGATGPLKDRPAYDQIIQGLSGMMYATGTAESGPLRAGYPIADTLGGMAAGLAVSAALFERQRSGRGATIDVSMLETAMTSMGWVVSNYLVANQDPIPLGNENFTASPSGTFHTGDGLLNISANRQIQFETLCRVIGADSLIADVRFSDRESRLLHREELHGLIEAALSAQSSAEWEETLSRVGVPAGRVLTVPDALAHEQVTSRNLVHDVPDCSSDDEHDATVSVLGNGIQMNGRTSSPSSGPPALGQHTDEILREIGFDSAQIQQLRAEGAI</sequence>
<gene>
    <name evidence="2" type="ORF">HCR76_15705</name>
</gene>
<name>A0ABX6YHM7_9MICO</name>
<keyword evidence="3" id="KW-1185">Reference proteome</keyword>
<dbReference type="Pfam" id="PF02515">
    <property type="entry name" value="CoA_transf_3"/>
    <property type="match status" value="1"/>
</dbReference>
<proteinExistence type="predicted"/>